<dbReference type="InterPro" id="IPR007627">
    <property type="entry name" value="RNA_pol_sigma70_r2"/>
</dbReference>
<sequence>MTDEEIVTLVSHPRTQEEGFRQLVVKYQKRLYSLVRGRVSSHEDADDILQNTFIKIFRHIKGYEGRSELFTWMYRIACNEVINYQKSTSRIKTVELENHDTRPAEAYLNTDNLAASLEMVVTGLPERQQMVFRMRYFDELSYKQMAEMLQLTEGALKASFHHAVKNRRRISCKTNHIKHVTRR</sequence>
<evidence type="ECO:0000313" key="8">
    <source>
        <dbReference type="Proteomes" id="UP000808337"/>
    </source>
</evidence>
<organism evidence="7 8">
    <name type="scientific">Candidatus Opimibacter skivensis</name>
    <dbReference type="NCBI Taxonomy" id="2982028"/>
    <lineage>
        <taxon>Bacteria</taxon>
        <taxon>Pseudomonadati</taxon>
        <taxon>Bacteroidota</taxon>
        <taxon>Saprospiria</taxon>
        <taxon>Saprospirales</taxon>
        <taxon>Saprospiraceae</taxon>
        <taxon>Candidatus Opimibacter</taxon>
    </lineage>
</organism>
<dbReference type="InterPro" id="IPR036388">
    <property type="entry name" value="WH-like_DNA-bd_sf"/>
</dbReference>
<keyword evidence="3" id="KW-0731">Sigma factor</keyword>
<dbReference type="PANTHER" id="PTHR43133">
    <property type="entry name" value="RNA POLYMERASE ECF-TYPE SIGMA FACTO"/>
    <property type="match status" value="1"/>
</dbReference>
<dbReference type="Proteomes" id="UP000808337">
    <property type="component" value="Unassembled WGS sequence"/>
</dbReference>
<dbReference type="Pfam" id="PF08281">
    <property type="entry name" value="Sigma70_r4_2"/>
    <property type="match status" value="1"/>
</dbReference>
<protein>
    <submittedName>
        <fullName evidence="7">Sigma-70 family RNA polymerase sigma factor</fullName>
    </submittedName>
</protein>
<keyword evidence="2" id="KW-0805">Transcription regulation</keyword>
<evidence type="ECO:0000259" key="5">
    <source>
        <dbReference type="Pfam" id="PF04542"/>
    </source>
</evidence>
<evidence type="ECO:0000259" key="6">
    <source>
        <dbReference type="Pfam" id="PF08281"/>
    </source>
</evidence>
<dbReference type="GO" id="GO:0003677">
    <property type="term" value="F:DNA binding"/>
    <property type="evidence" value="ECO:0007669"/>
    <property type="project" value="InterPro"/>
</dbReference>
<accession>A0A9D7T0N2</accession>
<dbReference type="GO" id="GO:0016987">
    <property type="term" value="F:sigma factor activity"/>
    <property type="evidence" value="ECO:0007669"/>
    <property type="project" value="UniProtKB-KW"/>
</dbReference>
<dbReference type="Gene3D" id="1.10.1740.10">
    <property type="match status" value="1"/>
</dbReference>
<dbReference type="InterPro" id="IPR013325">
    <property type="entry name" value="RNA_pol_sigma_r2"/>
</dbReference>
<name>A0A9D7T0N2_9BACT</name>
<dbReference type="InterPro" id="IPR013249">
    <property type="entry name" value="RNA_pol_sigma70_r4_t2"/>
</dbReference>
<reference evidence="7 8" key="1">
    <citation type="submission" date="2020-10" db="EMBL/GenBank/DDBJ databases">
        <title>Connecting structure to function with the recovery of over 1000 high-quality activated sludge metagenome-assembled genomes encoding full-length rRNA genes using long-read sequencing.</title>
        <authorList>
            <person name="Singleton C.M."/>
            <person name="Petriglieri F."/>
            <person name="Kristensen J.M."/>
            <person name="Kirkegaard R.H."/>
            <person name="Michaelsen T.Y."/>
            <person name="Andersen M.H."/>
            <person name="Karst S.M."/>
            <person name="Dueholm M.S."/>
            <person name="Nielsen P.H."/>
            <person name="Albertsen M."/>
        </authorList>
    </citation>
    <scope>NUCLEOTIDE SEQUENCE [LARGE SCALE GENOMIC DNA]</scope>
    <source>
        <strain evidence="7">Ribe_18-Q3-R11-54_MAXAC.273</strain>
    </source>
</reference>
<dbReference type="PANTHER" id="PTHR43133:SF51">
    <property type="entry name" value="RNA POLYMERASE SIGMA FACTOR"/>
    <property type="match status" value="1"/>
</dbReference>
<gene>
    <name evidence="7" type="ORF">IPP15_22455</name>
</gene>
<dbReference type="InterPro" id="IPR013324">
    <property type="entry name" value="RNA_pol_sigma_r3/r4-like"/>
</dbReference>
<evidence type="ECO:0000256" key="1">
    <source>
        <dbReference type="ARBA" id="ARBA00010641"/>
    </source>
</evidence>
<comment type="similarity">
    <text evidence="1">Belongs to the sigma-70 factor family. ECF subfamily.</text>
</comment>
<evidence type="ECO:0000313" key="7">
    <source>
        <dbReference type="EMBL" id="MBK9985085.1"/>
    </source>
</evidence>
<dbReference type="InterPro" id="IPR039425">
    <property type="entry name" value="RNA_pol_sigma-70-like"/>
</dbReference>
<comment type="caution">
    <text evidence="7">The sequence shown here is derived from an EMBL/GenBank/DDBJ whole genome shotgun (WGS) entry which is preliminary data.</text>
</comment>
<dbReference type="EMBL" id="JADKGY010000032">
    <property type="protein sequence ID" value="MBK9985085.1"/>
    <property type="molecule type" value="Genomic_DNA"/>
</dbReference>
<keyword evidence="4" id="KW-0804">Transcription</keyword>
<proteinExistence type="inferred from homology"/>
<dbReference type="GO" id="GO:0006352">
    <property type="term" value="P:DNA-templated transcription initiation"/>
    <property type="evidence" value="ECO:0007669"/>
    <property type="project" value="InterPro"/>
</dbReference>
<feature type="domain" description="RNA polymerase sigma-70 region 2" evidence="5">
    <location>
        <begin position="23"/>
        <end position="90"/>
    </location>
</feature>
<dbReference type="Pfam" id="PF04542">
    <property type="entry name" value="Sigma70_r2"/>
    <property type="match status" value="1"/>
</dbReference>
<dbReference type="SUPFAM" id="SSF88946">
    <property type="entry name" value="Sigma2 domain of RNA polymerase sigma factors"/>
    <property type="match status" value="1"/>
</dbReference>
<dbReference type="InterPro" id="IPR014284">
    <property type="entry name" value="RNA_pol_sigma-70_dom"/>
</dbReference>
<evidence type="ECO:0000256" key="2">
    <source>
        <dbReference type="ARBA" id="ARBA00023015"/>
    </source>
</evidence>
<dbReference type="SUPFAM" id="SSF88659">
    <property type="entry name" value="Sigma3 and sigma4 domains of RNA polymerase sigma factors"/>
    <property type="match status" value="1"/>
</dbReference>
<feature type="domain" description="RNA polymerase sigma factor 70 region 4 type 2" evidence="6">
    <location>
        <begin position="117"/>
        <end position="165"/>
    </location>
</feature>
<evidence type="ECO:0000256" key="3">
    <source>
        <dbReference type="ARBA" id="ARBA00023082"/>
    </source>
</evidence>
<dbReference type="AlphaFoldDB" id="A0A9D7T0N2"/>
<evidence type="ECO:0000256" key="4">
    <source>
        <dbReference type="ARBA" id="ARBA00023163"/>
    </source>
</evidence>
<dbReference type="Gene3D" id="1.10.10.10">
    <property type="entry name" value="Winged helix-like DNA-binding domain superfamily/Winged helix DNA-binding domain"/>
    <property type="match status" value="1"/>
</dbReference>
<dbReference type="NCBIfam" id="TIGR02937">
    <property type="entry name" value="sigma70-ECF"/>
    <property type="match status" value="1"/>
</dbReference>